<comment type="caution">
    <text evidence="1">The sequence shown here is derived from an EMBL/GenBank/DDBJ whole genome shotgun (WGS) entry which is preliminary data.</text>
</comment>
<organism evidence="1 2">
    <name type="scientific">Jeongeupia chitinilytica</name>
    <dbReference type="NCBI Taxonomy" id="1041641"/>
    <lineage>
        <taxon>Bacteria</taxon>
        <taxon>Pseudomonadati</taxon>
        <taxon>Pseudomonadota</taxon>
        <taxon>Betaproteobacteria</taxon>
        <taxon>Neisseriales</taxon>
        <taxon>Chitinibacteraceae</taxon>
        <taxon>Jeongeupia</taxon>
    </lineage>
</organism>
<reference evidence="2" key="1">
    <citation type="journal article" date="2019" name="Int. J. Syst. Evol. Microbiol.">
        <title>The Global Catalogue of Microorganisms (GCM) 10K type strain sequencing project: providing services to taxonomists for standard genome sequencing and annotation.</title>
        <authorList>
            <consortium name="The Broad Institute Genomics Platform"/>
            <consortium name="The Broad Institute Genome Sequencing Center for Infectious Disease"/>
            <person name="Wu L."/>
            <person name="Ma J."/>
        </authorList>
    </citation>
    <scope>NUCLEOTIDE SEQUENCE [LARGE SCALE GENOMIC DNA]</scope>
    <source>
        <strain evidence="2">KCTC 23701</strain>
    </source>
</reference>
<evidence type="ECO:0000313" key="1">
    <source>
        <dbReference type="EMBL" id="GHD57265.1"/>
    </source>
</evidence>
<evidence type="ECO:0000313" key="2">
    <source>
        <dbReference type="Proteomes" id="UP000604737"/>
    </source>
</evidence>
<dbReference type="RefSeq" id="WP_189458615.1">
    <property type="nucleotide sequence ID" value="NZ_BMYO01000001.1"/>
</dbReference>
<evidence type="ECO:0008006" key="3">
    <source>
        <dbReference type="Google" id="ProtNLM"/>
    </source>
</evidence>
<sequence>MICNPYEIIIQGITSNGREFRPSDWAERLSGILSTFGFDQKLSYAPYVRPMVHENVRCVAVDKQLEKIDPRVFEFIMTFARDNDLRIVDCRTLIDQYNAVPPGRNPAA</sequence>
<dbReference type="Gene3D" id="3.30.70.2340">
    <property type="entry name" value="Uncharacterised protein PF12112 family, DUF3579"/>
    <property type="match status" value="1"/>
</dbReference>
<keyword evidence="2" id="KW-1185">Reference proteome</keyword>
<dbReference type="Proteomes" id="UP000604737">
    <property type="component" value="Unassembled WGS sequence"/>
</dbReference>
<dbReference type="Pfam" id="PF12112">
    <property type="entry name" value="DUF3579"/>
    <property type="match status" value="1"/>
</dbReference>
<name>A0ABQ3GVM3_9NEIS</name>
<accession>A0ABQ3GVM3</accession>
<gene>
    <name evidence="1" type="ORF">GCM10007350_05690</name>
</gene>
<dbReference type="InterPro" id="IPR021969">
    <property type="entry name" value="DUF3579"/>
</dbReference>
<protein>
    <recommendedName>
        <fullName evidence="3">DUF3579 domain-containing protein</fullName>
    </recommendedName>
</protein>
<dbReference type="EMBL" id="BMYO01000001">
    <property type="protein sequence ID" value="GHD57265.1"/>
    <property type="molecule type" value="Genomic_DNA"/>
</dbReference>
<proteinExistence type="predicted"/>